<organism evidence="1 2">
    <name type="scientific">Candidatus Segetimicrobium genomatis</name>
    <dbReference type="NCBI Taxonomy" id="2569760"/>
    <lineage>
        <taxon>Bacteria</taxon>
        <taxon>Bacillati</taxon>
        <taxon>Candidatus Sysuimicrobiota</taxon>
        <taxon>Candidatus Sysuimicrobiia</taxon>
        <taxon>Candidatus Sysuimicrobiales</taxon>
        <taxon>Candidatus Segetimicrobiaceae</taxon>
        <taxon>Candidatus Segetimicrobium</taxon>
    </lineage>
</organism>
<dbReference type="GO" id="GO:0009245">
    <property type="term" value="P:lipid A biosynthetic process"/>
    <property type="evidence" value="ECO:0007669"/>
    <property type="project" value="InterPro"/>
</dbReference>
<sequence length="442" mass="48611">MRGCRGPGRVVAGILDLAGRVEYNRSMKSAVADGEIVSASASVRTRELVLVANSPGEVSYQAIPMARAAREWAGSLGLPLAVSLILPPCQWASGQEAAVARRAGVFERIYTPWDCLAFAARLRRFPAPGPGCVLHFGGDLWYSATLARRFRFSAFAYVESSQPILPRARWFTRVFLPSGALADRLIAKGAPRDRLSVVGDLRVEHLQSIRSTTPRARSGRRVALFPGSRRWIVRIALPYILELVPAMRALRPDLRFSLIASPFLSRRMLADLLARHARALARSGVEVVEEDHLRAMAACDLALTYPGSNNDELAILGVPMLVVFPLERVGSIRTPGLSEWVGRVPGIANLVKAVVVGRYLRHHRLLAWPNRHAGRMVVPELVGRLTPAQVARRAVEMLDDEAGLVRMSQDLRALYANSESTARRMLGEMAPFLERQPGHHAA</sequence>
<protein>
    <submittedName>
        <fullName evidence="1">Uncharacterized protein</fullName>
    </submittedName>
</protein>
<dbReference type="GO" id="GO:0005543">
    <property type="term" value="F:phospholipid binding"/>
    <property type="evidence" value="ECO:0007669"/>
    <property type="project" value="TreeGrafter"/>
</dbReference>
<dbReference type="AlphaFoldDB" id="A0A537JCC9"/>
<dbReference type="GO" id="GO:0016020">
    <property type="term" value="C:membrane"/>
    <property type="evidence" value="ECO:0007669"/>
    <property type="project" value="GOC"/>
</dbReference>
<evidence type="ECO:0000313" key="1">
    <source>
        <dbReference type="EMBL" id="TMI81175.1"/>
    </source>
</evidence>
<reference evidence="1 2" key="1">
    <citation type="journal article" date="2019" name="Nat. Microbiol.">
        <title>Mediterranean grassland soil C-N compound turnover is dependent on rainfall and depth, and is mediated by genomically divergent microorganisms.</title>
        <authorList>
            <person name="Diamond S."/>
            <person name="Andeer P.F."/>
            <person name="Li Z."/>
            <person name="Crits-Christoph A."/>
            <person name="Burstein D."/>
            <person name="Anantharaman K."/>
            <person name="Lane K.R."/>
            <person name="Thomas B.C."/>
            <person name="Pan C."/>
            <person name="Northen T.R."/>
            <person name="Banfield J.F."/>
        </authorList>
    </citation>
    <scope>NUCLEOTIDE SEQUENCE [LARGE SCALE GENOMIC DNA]</scope>
    <source>
        <strain evidence="1">NP_7</strain>
    </source>
</reference>
<gene>
    <name evidence="1" type="ORF">E6H04_07395</name>
</gene>
<comment type="caution">
    <text evidence="1">The sequence shown here is derived from an EMBL/GenBank/DDBJ whole genome shotgun (WGS) entry which is preliminary data.</text>
</comment>
<proteinExistence type="predicted"/>
<dbReference type="GO" id="GO:0008915">
    <property type="term" value="F:lipid-A-disaccharide synthase activity"/>
    <property type="evidence" value="ECO:0007669"/>
    <property type="project" value="InterPro"/>
</dbReference>
<dbReference type="Proteomes" id="UP000320048">
    <property type="component" value="Unassembled WGS sequence"/>
</dbReference>
<dbReference type="Pfam" id="PF02684">
    <property type="entry name" value="LpxB"/>
    <property type="match status" value="1"/>
</dbReference>
<evidence type="ECO:0000313" key="2">
    <source>
        <dbReference type="Proteomes" id="UP000320048"/>
    </source>
</evidence>
<dbReference type="EMBL" id="VBAO01000181">
    <property type="protein sequence ID" value="TMI81175.1"/>
    <property type="molecule type" value="Genomic_DNA"/>
</dbReference>
<name>A0A537JCC9_9BACT</name>
<dbReference type="InterPro" id="IPR003835">
    <property type="entry name" value="Glyco_trans_19"/>
</dbReference>
<dbReference type="SUPFAM" id="SSF53756">
    <property type="entry name" value="UDP-Glycosyltransferase/glycogen phosphorylase"/>
    <property type="match status" value="1"/>
</dbReference>
<dbReference type="PANTHER" id="PTHR30372:SF6">
    <property type="entry name" value="LIPID-A-DISACCHARIDE SYNTHASE"/>
    <property type="match status" value="1"/>
</dbReference>
<dbReference type="PANTHER" id="PTHR30372">
    <property type="entry name" value="LIPID-A-DISACCHARIDE SYNTHASE"/>
    <property type="match status" value="1"/>
</dbReference>
<accession>A0A537JCC9</accession>